<dbReference type="EMBL" id="CAJPWZ010001680">
    <property type="protein sequence ID" value="CAG2221301.1"/>
    <property type="molecule type" value="Genomic_DNA"/>
</dbReference>
<evidence type="ECO:0000313" key="5">
    <source>
        <dbReference type="EMBL" id="CAG2221301.1"/>
    </source>
</evidence>
<dbReference type="OrthoDB" id="6127299at2759"/>
<dbReference type="GO" id="GO:0140662">
    <property type="term" value="F:ATP-dependent protein folding chaperone"/>
    <property type="evidence" value="ECO:0007669"/>
    <property type="project" value="InterPro"/>
</dbReference>
<dbReference type="InterPro" id="IPR013126">
    <property type="entry name" value="Hsp_70_fam"/>
</dbReference>
<feature type="compositionally biased region" description="Polar residues" evidence="4">
    <location>
        <begin position="569"/>
        <end position="578"/>
    </location>
</feature>
<feature type="region of interest" description="Disordered" evidence="4">
    <location>
        <begin position="561"/>
        <end position="586"/>
    </location>
</feature>
<dbReference type="Proteomes" id="UP000683360">
    <property type="component" value="Unassembled WGS sequence"/>
</dbReference>
<evidence type="ECO:0000256" key="1">
    <source>
        <dbReference type="ARBA" id="ARBA00007381"/>
    </source>
</evidence>
<reference evidence="5" key="1">
    <citation type="submission" date="2021-03" db="EMBL/GenBank/DDBJ databases">
        <authorList>
            <person name="Bekaert M."/>
        </authorList>
    </citation>
    <scope>NUCLEOTIDE SEQUENCE</scope>
</reference>
<dbReference type="CDD" id="cd10229">
    <property type="entry name" value="ASKHA_NBD_HSP70_HSPA12"/>
    <property type="match status" value="1"/>
</dbReference>
<evidence type="ECO:0008006" key="7">
    <source>
        <dbReference type="Google" id="ProtNLM"/>
    </source>
</evidence>
<comment type="caution">
    <text evidence="5">The sequence shown here is derived from an EMBL/GenBank/DDBJ whole genome shotgun (WGS) entry which is preliminary data.</text>
</comment>
<dbReference type="Gene3D" id="3.30.420.40">
    <property type="match status" value="2"/>
</dbReference>
<accession>A0A8S3SKF9</accession>
<protein>
    <recommendedName>
        <fullName evidence="7">Heat shock 70 kDa protein</fullName>
    </recommendedName>
</protein>
<evidence type="ECO:0000313" key="6">
    <source>
        <dbReference type="Proteomes" id="UP000683360"/>
    </source>
</evidence>
<dbReference type="InterPro" id="IPR029047">
    <property type="entry name" value="HSP70_peptide-bd_sf"/>
</dbReference>
<dbReference type="Gene3D" id="3.90.640.10">
    <property type="entry name" value="Actin, Chain A, domain 4"/>
    <property type="match status" value="1"/>
</dbReference>
<keyword evidence="6" id="KW-1185">Reference proteome</keyword>
<organism evidence="5 6">
    <name type="scientific">Mytilus edulis</name>
    <name type="common">Blue mussel</name>
    <dbReference type="NCBI Taxonomy" id="6550"/>
    <lineage>
        <taxon>Eukaryota</taxon>
        <taxon>Metazoa</taxon>
        <taxon>Spiralia</taxon>
        <taxon>Lophotrochozoa</taxon>
        <taxon>Mollusca</taxon>
        <taxon>Bivalvia</taxon>
        <taxon>Autobranchia</taxon>
        <taxon>Pteriomorphia</taxon>
        <taxon>Mytilida</taxon>
        <taxon>Mytiloidea</taxon>
        <taxon>Mytilidae</taxon>
        <taxon>Mytilinae</taxon>
        <taxon>Mytilus</taxon>
    </lineage>
</organism>
<dbReference type="InterPro" id="IPR043129">
    <property type="entry name" value="ATPase_NBD"/>
</dbReference>
<dbReference type="Pfam" id="PF00012">
    <property type="entry name" value="HSP70"/>
    <property type="match status" value="1"/>
</dbReference>
<dbReference type="GO" id="GO:0005524">
    <property type="term" value="F:ATP binding"/>
    <property type="evidence" value="ECO:0007669"/>
    <property type="project" value="UniProtKB-KW"/>
</dbReference>
<keyword evidence="2" id="KW-0547">Nucleotide-binding</keyword>
<gene>
    <name evidence="5" type="ORF">MEDL_34774</name>
</gene>
<evidence type="ECO:0000256" key="2">
    <source>
        <dbReference type="ARBA" id="ARBA00022741"/>
    </source>
</evidence>
<dbReference type="AlphaFoldDB" id="A0A8S3SKF9"/>
<dbReference type="PANTHER" id="PTHR14187">
    <property type="entry name" value="ALPHA KINASE/ELONGATION FACTOR 2 KINASE"/>
    <property type="match status" value="1"/>
</dbReference>
<comment type="similarity">
    <text evidence="1">Belongs to the heat shock protein 70 family.</text>
</comment>
<sequence>MVAAIDFGTTYSGYAYSMKGEYERDKLNIHANTAWNSGTSTVMSLKAPTCILLRKETKDLVAFGYDAENEYADIASRGRVDDYYYFERFKMVLYTREDISREMEIDDIRGASFPAIDVFAASIGALREHLMGHVERQGLNLQPDEIKWVLTVPAMWTDKAKEFMRESAEKAGIRRDRLMIALEPEAASIYCQHLPSDKMTGAIEGFSVADDDTKYLVVDIGGGTVDITAHHKVCQDNLQELCSASGGACGGTTVDKEFLNFLENIVGERVMESLANDNSASYLDLVREFEILKRSISVPTKKKINFTIKPFADLNGLCLRFLEKEFKDVIDDSEYRDKISLVGDKMRMDGDLIKSHFDTACSHIVQEIRKVLQKIPTTNLKTFLLVGGFSECLIVQDAIQQAFPDVRILIPREDPGLAVAKGAVLFGHKPDFITSRITRCTYGRRIRPLFDESKHDPSKRVYGETGDRCRDVFETFMQKNKRVPVNEIVTVEYHTVMSSQGSVSVAIYYTFKDNASYVDDNGCKKLGEFRVPIPSPSAERRHVDVQFKFGGTELEVIATERQTGERTQLRTGSSTGSDTTHEPEATSQYLKISDKNENTSFIMYI</sequence>
<keyword evidence="3" id="KW-0067">ATP-binding</keyword>
<evidence type="ECO:0000256" key="4">
    <source>
        <dbReference type="SAM" id="MobiDB-lite"/>
    </source>
</evidence>
<proteinExistence type="inferred from homology"/>
<dbReference type="Gene3D" id="2.60.34.10">
    <property type="entry name" value="Substrate Binding Domain Of DNAk, Chain A, domain 1"/>
    <property type="match status" value="1"/>
</dbReference>
<dbReference type="SUPFAM" id="SSF100920">
    <property type="entry name" value="Heat shock protein 70kD (HSP70), peptide-binding domain"/>
    <property type="match status" value="1"/>
</dbReference>
<evidence type="ECO:0000256" key="3">
    <source>
        <dbReference type="ARBA" id="ARBA00022840"/>
    </source>
</evidence>
<dbReference type="SUPFAM" id="SSF53067">
    <property type="entry name" value="Actin-like ATPase domain"/>
    <property type="match status" value="2"/>
</dbReference>
<dbReference type="PANTHER" id="PTHR14187:SF5">
    <property type="entry name" value="HEAT SHOCK 70 KDA PROTEIN 12A"/>
    <property type="match status" value="1"/>
</dbReference>
<name>A0A8S3SKF9_MYTED</name>